<evidence type="ECO:0000313" key="2">
    <source>
        <dbReference type="Proteomes" id="UP000290439"/>
    </source>
</evidence>
<proteinExistence type="predicted"/>
<name>A0A4U8W9Y0_9NOCA</name>
<dbReference type="EMBL" id="LR215973">
    <property type="protein sequence ID" value="VFA99137.1"/>
    <property type="molecule type" value="Genomic_DNA"/>
</dbReference>
<organism evidence="1 2">
    <name type="scientific">Nocardia cyriacigeorgica</name>
    <dbReference type="NCBI Taxonomy" id="135487"/>
    <lineage>
        <taxon>Bacteria</taxon>
        <taxon>Bacillati</taxon>
        <taxon>Actinomycetota</taxon>
        <taxon>Actinomycetes</taxon>
        <taxon>Mycobacteriales</taxon>
        <taxon>Nocardiaceae</taxon>
        <taxon>Nocardia</taxon>
    </lineage>
</organism>
<reference evidence="1 2" key="1">
    <citation type="submission" date="2019-02" db="EMBL/GenBank/DDBJ databases">
        <authorList>
            <consortium name="Pathogen Informatics"/>
        </authorList>
    </citation>
    <scope>NUCLEOTIDE SEQUENCE [LARGE SCALE GENOMIC DNA]</scope>
    <source>
        <strain evidence="1 2">3012STDY6756504</strain>
    </source>
</reference>
<evidence type="ECO:0000313" key="1">
    <source>
        <dbReference type="EMBL" id="VFA99137.1"/>
    </source>
</evidence>
<accession>A0A4U8W9Y0</accession>
<dbReference type="AlphaFoldDB" id="A0A4U8W9Y0"/>
<evidence type="ECO:0008006" key="3">
    <source>
        <dbReference type="Google" id="ProtNLM"/>
    </source>
</evidence>
<protein>
    <recommendedName>
        <fullName evidence="3">Asp23/Gls24 family envelope stress response protein</fullName>
    </recommendedName>
</protein>
<dbReference type="RefSeq" id="WP_130917467.1">
    <property type="nucleotide sequence ID" value="NZ_JADLSG010000012.1"/>
</dbReference>
<dbReference type="Proteomes" id="UP000290439">
    <property type="component" value="Chromosome"/>
</dbReference>
<gene>
    <name evidence="1" type="ORF">NCTC10797_02917</name>
</gene>
<sequence>MAVNETTEQDYVLPCGRALEQVWDRLDAIEAGRADAHELNCPHCAAARDSLLALRAATRQMIEEPEAPPPDLVGRIMSAVRAEVRRGRTLDLPTPEPGAVEVSEQAVSTVLRYAADSVPGVRARRCRVRPAGIGDGGEYLVDVELSVAVRFGPTPVAELMPIVRERISAALPARIGLALHRLDLTIADVYEGRSVDSADEPGGDQR</sequence>